<protein>
    <submittedName>
        <fullName evidence="1">Uncharacterized protein</fullName>
    </submittedName>
</protein>
<organism evidence="1">
    <name type="scientific">Bigelowiella natans</name>
    <name type="common">Pedinomonas minutissima</name>
    <name type="synonym">Chlorarachnion sp. (strain CCMP621)</name>
    <dbReference type="NCBI Taxonomy" id="227086"/>
    <lineage>
        <taxon>Eukaryota</taxon>
        <taxon>Sar</taxon>
        <taxon>Rhizaria</taxon>
        <taxon>Cercozoa</taxon>
        <taxon>Chlorarachniophyceae</taxon>
        <taxon>Bigelowiella</taxon>
    </lineage>
</organism>
<gene>
    <name evidence="1" type="ORF">BIGN1055_LOCUS24</name>
</gene>
<sequence length="430" mass="48963">MLFYCRLHHEESHREYITEEESKNVKQIYEEFGLKYNGLTGTSNCVSGKQCAALVVYMRTNDQDKTQIFREDSKEYLQRSTCGTLANAMYHTHQFPQEFGSKWRYGIDVVFMHDENIPERHLNVIRSFGARTLALSDDIKRMSCRGYLKSNFEKAQKLGLTQESCKKPFSEKFFPGEFLSMIESHLKLAAVGLADYDAVVHIEPTTFVRSTKKLLWKLDVLFGHPAIEFIGETADGRPHSHSSWIARPSLQAVQIWLEDLEAGFNPQHGWSNATSDTSLLSHNVGWGFQGSDGVRGLLYHVFTLKLGAGKHPAAAKRIHTDSKDIITEANGIEAYGIRPWDLNPCGDKLRAKDMGYDDRMKVRRLTSLLAELLVMSDLKRESLDDESDFLVSYCLPIIKRNEDHCIQVNQQIDLARKAHIGAWANKNGEK</sequence>
<evidence type="ECO:0000313" key="1">
    <source>
        <dbReference type="EMBL" id="CAD9575469.1"/>
    </source>
</evidence>
<accession>A0A6T7E285</accession>
<proteinExistence type="predicted"/>
<reference evidence="1" key="1">
    <citation type="submission" date="2021-01" db="EMBL/GenBank/DDBJ databases">
        <authorList>
            <person name="Corre E."/>
            <person name="Pelletier E."/>
            <person name="Niang G."/>
            <person name="Scheremetjew M."/>
            <person name="Finn R."/>
            <person name="Kale V."/>
            <person name="Holt S."/>
            <person name="Cochrane G."/>
            <person name="Meng A."/>
            <person name="Brown T."/>
            <person name="Cohen L."/>
        </authorList>
    </citation>
    <scope>NUCLEOTIDE SEQUENCE</scope>
    <source>
        <strain evidence="1">CCMP1258.1</strain>
    </source>
</reference>
<name>A0A6T7E285_BIGNA</name>
<dbReference type="AlphaFoldDB" id="A0A6T7E285"/>
<dbReference type="EMBL" id="HBHA01000038">
    <property type="protein sequence ID" value="CAD9575469.1"/>
    <property type="molecule type" value="Transcribed_RNA"/>
</dbReference>